<proteinExistence type="inferred from homology"/>
<comment type="caution">
    <text evidence="4">The sequence shown here is derived from an EMBL/GenBank/DDBJ whole genome shotgun (WGS) entry which is preliminary data.</text>
</comment>
<dbReference type="Gene3D" id="1.20.1310.10">
    <property type="entry name" value="Cullin Repeats"/>
    <property type="match status" value="1"/>
</dbReference>
<dbReference type="Proteomes" id="UP001396334">
    <property type="component" value="Unassembled WGS sequence"/>
</dbReference>
<sequence length="282" mass="32057">MRRFLDPKLVVLIAATISKKNGGTQCMKGVSEEDVEIIIDKARLFSFYLQGKDVFKKYYKQHLVELFLSGKVVYDLLQHLFDVCLVVVALKSYVQEELVYNFSNEELTSFEDIENDNKQNHPIKKSKRTTQAYEEKATGDTYLDAGVLNVQHHLAIRSEVTNNLDSIPMSTTNGRKDRRHKGKKKTLEGKNQVLSSENIQDSNVQEQIRYVDEGPGEGGTKTVRQVQAEEDDPWGQESIAVGHYPKDGGVLCGTLRTVRHKSRQNRTDHRSWTLGECTRPIG</sequence>
<reference evidence="4 5" key="1">
    <citation type="journal article" date="2024" name="G3 (Bethesda)">
        <title>Genome assembly of Hibiscus sabdariffa L. provides insights into metabolisms of medicinal natural products.</title>
        <authorList>
            <person name="Kim T."/>
        </authorList>
    </citation>
    <scope>NUCLEOTIDE SEQUENCE [LARGE SCALE GENOMIC DNA]</scope>
    <source>
        <strain evidence="4">TK-2024</strain>
        <tissue evidence="4">Old leaves</tissue>
    </source>
</reference>
<evidence type="ECO:0000259" key="3">
    <source>
        <dbReference type="PROSITE" id="PS50069"/>
    </source>
</evidence>
<dbReference type="EMBL" id="JBBPBN010000017">
    <property type="protein sequence ID" value="KAK9020205.1"/>
    <property type="molecule type" value="Genomic_DNA"/>
</dbReference>
<gene>
    <name evidence="4" type="ORF">V6N11_054695</name>
</gene>
<keyword evidence="5" id="KW-1185">Reference proteome</keyword>
<evidence type="ECO:0000256" key="1">
    <source>
        <dbReference type="PROSITE-ProRule" id="PRU00330"/>
    </source>
</evidence>
<dbReference type="InterPro" id="IPR036317">
    <property type="entry name" value="Cullin_homology_sf"/>
</dbReference>
<dbReference type="SUPFAM" id="SSF75632">
    <property type="entry name" value="Cullin homology domain"/>
    <property type="match status" value="1"/>
</dbReference>
<dbReference type="InterPro" id="IPR016158">
    <property type="entry name" value="Cullin_homology"/>
</dbReference>
<feature type="region of interest" description="Disordered" evidence="2">
    <location>
        <begin position="164"/>
        <end position="187"/>
    </location>
</feature>
<organism evidence="4 5">
    <name type="scientific">Hibiscus sabdariffa</name>
    <name type="common">roselle</name>
    <dbReference type="NCBI Taxonomy" id="183260"/>
    <lineage>
        <taxon>Eukaryota</taxon>
        <taxon>Viridiplantae</taxon>
        <taxon>Streptophyta</taxon>
        <taxon>Embryophyta</taxon>
        <taxon>Tracheophyta</taxon>
        <taxon>Spermatophyta</taxon>
        <taxon>Magnoliopsida</taxon>
        <taxon>eudicotyledons</taxon>
        <taxon>Gunneridae</taxon>
        <taxon>Pentapetalae</taxon>
        <taxon>rosids</taxon>
        <taxon>malvids</taxon>
        <taxon>Malvales</taxon>
        <taxon>Malvaceae</taxon>
        <taxon>Malvoideae</taxon>
        <taxon>Hibiscus</taxon>
    </lineage>
</organism>
<dbReference type="PROSITE" id="PS50069">
    <property type="entry name" value="CULLIN_2"/>
    <property type="match status" value="1"/>
</dbReference>
<feature type="compositionally biased region" description="Polar residues" evidence="2">
    <location>
        <begin position="164"/>
        <end position="173"/>
    </location>
</feature>
<comment type="similarity">
    <text evidence="1">Belongs to the cullin family.</text>
</comment>
<protein>
    <recommendedName>
        <fullName evidence="3">Cullin family profile domain-containing protein</fullName>
    </recommendedName>
</protein>
<accession>A0ABR2S4M4</accession>
<name>A0ABR2S4M4_9ROSI</name>
<evidence type="ECO:0000313" key="5">
    <source>
        <dbReference type="Proteomes" id="UP001396334"/>
    </source>
</evidence>
<feature type="domain" description="Cullin family profile" evidence="3">
    <location>
        <begin position="1"/>
        <end position="114"/>
    </location>
</feature>
<evidence type="ECO:0000313" key="4">
    <source>
        <dbReference type="EMBL" id="KAK9020205.1"/>
    </source>
</evidence>
<evidence type="ECO:0000256" key="2">
    <source>
        <dbReference type="SAM" id="MobiDB-lite"/>
    </source>
</evidence>